<proteinExistence type="predicted"/>
<evidence type="ECO:0000313" key="3">
    <source>
        <dbReference type="Proteomes" id="UP001589792"/>
    </source>
</evidence>
<dbReference type="Pfam" id="PF08238">
    <property type="entry name" value="Sel1"/>
    <property type="match status" value="5"/>
</dbReference>
<feature type="signal peptide" evidence="1">
    <location>
        <begin position="1"/>
        <end position="24"/>
    </location>
</feature>
<dbReference type="PANTHER" id="PTHR11102:SF160">
    <property type="entry name" value="ERAD-ASSOCIATED E3 UBIQUITIN-PROTEIN LIGASE COMPONENT HRD3"/>
    <property type="match status" value="1"/>
</dbReference>
<comment type="caution">
    <text evidence="2">The sequence shown here is derived from an EMBL/GenBank/DDBJ whole genome shotgun (WGS) entry which is preliminary data.</text>
</comment>
<organism evidence="2 3">
    <name type="scientific">Serratia aquatilis</name>
    <dbReference type="NCBI Taxonomy" id="1737515"/>
    <lineage>
        <taxon>Bacteria</taxon>
        <taxon>Pseudomonadati</taxon>
        <taxon>Pseudomonadota</taxon>
        <taxon>Gammaproteobacteria</taxon>
        <taxon>Enterobacterales</taxon>
        <taxon>Yersiniaceae</taxon>
        <taxon>Serratia</taxon>
    </lineage>
</organism>
<reference evidence="2 3" key="1">
    <citation type="submission" date="2024-09" db="EMBL/GenBank/DDBJ databases">
        <authorList>
            <person name="Sun Q."/>
            <person name="Mori K."/>
        </authorList>
    </citation>
    <scope>NUCLEOTIDE SEQUENCE [LARGE SCALE GENOMIC DNA]</scope>
    <source>
        <strain evidence="2 3">CCM 8626</strain>
    </source>
</reference>
<evidence type="ECO:0000256" key="1">
    <source>
        <dbReference type="SAM" id="SignalP"/>
    </source>
</evidence>
<dbReference type="Proteomes" id="UP001589792">
    <property type="component" value="Unassembled WGS sequence"/>
</dbReference>
<dbReference type="PANTHER" id="PTHR11102">
    <property type="entry name" value="SEL-1-LIKE PROTEIN"/>
    <property type="match status" value="1"/>
</dbReference>
<dbReference type="InterPro" id="IPR006597">
    <property type="entry name" value="Sel1-like"/>
</dbReference>
<gene>
    <name evidence="2" type="ORF">ACFFJ3_16650</name>
</gene>
<keyword evidence="1" id="KW-0732">Signal</keyword>
<keyword evidence="3" id="KW-1185">Reference proteome</keyword>
<dbReference type="SMART" id="SM00671">
    <property type="entry name" value="SEL1"/>
    <property type="match status" value="6"/>
</dbReference>
<dbReference type="SUPFAM" id="SSF81901">
    <property type="entry name" value="HCP-like"/>
    <property type="match status" value="2"/>
</dbReference>
<name>A0ABV6EGH5_9GAMM</name>
<dbReference type="InterPro" id="IPR011990">
    <property type="entry name" value="TPR-like_helical_dom_sf"/>
</dbReference>
<dbReference type="RefSeq" id="WP_380677352.1">
    <property type="nucleotide sequence ID" value="NZ_CP173186.1"/>
</dbReference>
<feature type="chain" id="PRO_5046633630" evidence="1">
    <location>
        <begin position="25"/>
        <end position="442"/>
    </location>
</feature>
<dbReference type="Gene3D" id="1.25.40.10">
    <property type="entry name" value="Tetratricopeptide repeat domain"/>
    <property type="match status" value="1"/>
</dbReference>
<protein>
    <submittedName>
        <fullName evidence="2">Tetratricopeptide repeat protein</fullName>
    </submittedName>
</protein>
<dbReference type="InterPro" id="IPR050767">
    <property type="entry name" value="Sel1_AlgK"/>
</dbReference>
<evidence type="ECO:0000313" key="2">
    <source>
        <dbReference type="EMBL" id="MFC0228100.1"/>
    </source>
</evidence>
<accession>A0ABV6EGH5</accession>
<dbReference type="EMBL" id="JBHLXG010000018">
    <property type="protein sequence ID" value="MFC0228100.1"/>
    <property type="molecule type" value="Genomic_DNA"/>
</dbReference>
<sequence length="442" mass="49400">MFVILRHLFILGVMFLGWSPNALADFSEGEAAYNNGDYAEALKQWQPLAEQGNALAQNSLGSMYGEGLGVVKDNAKAIEWYRKAADQGLAYAQFNLGLMYNDGEGSVEDPVQAMFWYRKAADQGVAYAQFNLGIMYINGRGVAEDPAQGIVWVRKAADKGLADAQYTLGLMYNSGRGTAQDPAQAMFWFRKAADQKFVTAQYALGYKYANGEGVEKDEAQAVFWLRKAANQGFVSAQKALEEMKAKENTSITPSLPQPAEVKAAIQRAVDFIDIDTFDIQTYIIGRLRSADVLKVPGCIYESKQKINCIVQLDFGMGKILYMQLPLEYKYNYWEAPILEKLADKSKLNPAVPYPTVEQAQKAVERFARNQKDKTSEIINAGLVKIISIKPDCKLNESDGTVSCNVQLSWRDKKEQQEEIKDRHFSFHLKGSEWQFGPLDNAS</sequence>